<keyword evidence="3" id="KW-0472">Membrane</keyword>
<evidence type="ECO:0000256" key="3">
    <source>
        <dbReference type="SAM" id="Phobius"/>
    </source>
</evidence>
<keyword evidence="5" id="KW-1185">Reference proteome</keyword>
<name>A0A9P1I438_9PELO</name>
<evidence type="ECO:0000256" key="1">
    <source>
        <dbReference type="ARBA" id="ARBA00022676"/>
    </source>
</evidence>
<organism evidence="4 5">
    <name type="scientific">Caenorhabditis angaria</name>
    <dbReference type="NCBI Taxonomy" id="860376"/>
    <lineage>
        <taxon>Eukaryota</taxon>
        <taxon>Metazoa</taxon>
        <taxon>Ecdysozoa</taxon>
        <taxon>Nematoda</taxon>
        <taxon>Chromadorea</taxon>
        <taxon>Rhabditida</taxon>
        <taxon>Rhabditina</taxon>
        <taxon>Rhabditomorpha</taxon>
        <taxon>Rhabditoidea</taxon>
        <taxon>Rhabditidae</taxon>
        <taxon>Peloderinae</taxon>
        <taxon>Caenorhabditis</taxon>
    </lineage>
</organism>
<keyword evidence="3" id="KW-0812">Transmembrane</keyword>
<dbReference type="CDD" id="cd11301">
    <property type="entry name" value="Fut1_Fut2_like"/>
    <property type="match status" value="1"/>
</dbReference>
<evidence type="ECO:0000256" key="2">
    <source>
        <dbReference type="ARBA" id="ARBA00022679"/>
    </source>
</evidence>
<dbReference type="Pfam" id="PF01531">
    <property type="entry name" value="Glyco_transf_11"/>
    <property type="match status" value="1"/>
</dbReference>
<dbReference type="Proteomes" id="UP001152747">
    <property type="component" value="Unassembled WGS sequence"/>
</dbReference>
<evidence type="ECO:0000313" key="4">
    <source>
        <dbReference type="EMBL" id="CAI5438386.1"/>
    </source>
</evidence>
<evidence type="ECO:0000313" key="5">
    <source>
        <dbReference type="Proteomes" id="UP001152747"/>
    </source>
</evidence>
<gene>
    <name evidence="4" type="ORF">CAMP_LOCUS1023</name>
</gene>
<keyword evidence="1" id="KW-0328">Glycosyltransferase</keyword>
<keyword evidence="3" id="KW-1133">Transmembrane helix</keyword>
<dbReference type="OrthoDB" id="3226at2759"/>
<evidence type="ECO:0008006" key="6">
    <source>
        <dbReference type="Google" id="ProtNLM"/>
    </source>
</evidence>
<dbReference type="InterPro" id="IPR002516">
    <property type="entry name" value="Glyco_trans_11"/>
</dbReference>
<dbReference type="PANTHER" id="PTHR22898:SF3">
    <property type="entry name" value="ALPHA-1,2-FUCOSYLTRANSFERASE-RELATED"/>
    <property type="match status" value="1"/>
</dbReference>
<keyword evidence="2" id="KW-0808">Transferase</keyword>
<feature type="transmembrane region" description="Helical" evidence="3">
    <location>
        <begin position="6"/>
        <end position="25"/>
    </location>
</feature>
<dbReference type="GO" id="GO:0008107">
    <property type="term" value="F:galactoside 2-alpha-L-fucosyltransferase activity"/>
    <property type="evidence" value="ECO:0007669"/>
    <property type="project" value="InterPro"/>
</dbReference>
<comment type="caution">
    <text evidence="4">The sequence shown here is derived from an EMBL/GenBank/DDBJ whole genome shotgun (WGS) entry which is preliminary data.</text>
</comment>
<protein>
    <recommendedName>
        <fullName evidence="6">L-Fucosyltransferase</fullName>
    </recommendedName>
</protein>
<sequence length="335" mass="39465">MRFFTLIFYIISMTICIHFIFGYYYEQFSYFTQQKQYVTISLFTIKQAGLGNCFFELLALLGVADSTNRIAFVNSNDSKLTDKFKSRFKENFPNLYEKFELRNIEKDELRMVGFHGHCCKYTNPRIVRKIPDENLYLKGSYFQSYLYFDHLHEKVREWLTPAKKFMDLADSFIKPHQADRFKICVHTRRGDFAPGKMHSPTNLNFTIPAIKFLLSEYDYDHHNNIMLVLIGNDEKFEKSIGDKFKNTEKVILPKSDPEKDLAFSIKYCDVVLITAPSSTFGWWLGYLSKTGNLVYYEDILETADKVAQQMYQQDFYPKHWIKLVTNNKTGSVNKL</sequence>
<reference evidence="4" key="1">
    <citation type="submission" date="2022-11" db="EMBL/GenBank/DDBJ databases">
        <authorList>
            <person name="Kikuchi T."/>
        </authorList>
    </citation>
    <scope>NUCLEOTIDE SEQUENCE</scope>
    <source>
        <strain evidence="4">PS1010</strain>
    </source>
</reference>
<accession>A0A9P1I438</accession>
<dbReference type="InterPro" id="IPR052501">
    <property type="entry name" value="Alpha-1-2_FucT"/>
</dbReference>
<dbReference type="GO" id="GO:0016020">
    <property type="term" value="C:membrane"/>
    <property type="evidence" value="ECO:0007669"/>
    <property type="project" value="InterPro"/>
</dbReference>
<dbReference type="EMBL" id="CANHGI010000001">
    <property type="protein sequence ID" value="CAI5438386.1"/>
    <property type="molecule type" value="Genomic_DNA"/>
</dbReference>
<dbReference type="GO" id="GO:0005975">
    <property type="term" value="P:carbohydrate metabolic process"/>
    <property type="evidence" value="ECO:0007669"/>
    <property type="project" value="InterPro"/>
</dbReference>
<proteinExistence type="predicted"/>
<dbReference type="AlphaFoldDB" id="A0A9P1I438"/>
<dbReference type="PANTHER" id="PTHR22898">
    <property type="entry name" value="UNCHARACTERIZED GLYCOSOL TRANSFERASE-RELATED"/>
    <property type="match status" value="1"/>
</dbReference>